<feature type="chain" id="PRO_5023898332" description="Knottin scorpion toxin-like domain-containing protein" evidence="1">
    <location>
        <begin position="30"/>
        <end position="70"/>
    </location>
</feature>
<dbReference type="EMBL" id="RWGY01000039">
    <property type="protein sequence ID" value="TVU08448.1"/>
    <property type="molecule type" value="Genomic_DNA"/>
</dbReference>
<keyword evidence="1" id="KW-0732">Signal</keyword>
<name>A0A5J9TBS6_9POAL</name>
<reference evidence="2 3" key="1">
    <citation type="journal article" date="2019" name="Sci. Rep.">
        <title>A high-quality genome of Eragrostis curvula grass provides insights into Poaceae evolution and supports new strategies to enhance forage quality.</title>
        <authorList>
            <person name="Carballo J."/>
            <person name="Santos B.A.C.M."/>
            <person name="Zappacosta D."/>
            <person name="Garbus I."/>
            <person name="Selva J.P."/>
            <person name="Gallo C.A."/>
            <person name="Diaz A."/>
            <person name="Albertini E."/>
            <person name="Caccamo M."/>
            <person name="Echenique V."/>
        </authorList>
    </citation>
    <scope>NUCLEOTIDE SEQUENCE [LARGE SCALE GENOMIC DNA]</scope>
    <source>
        <strain evidence="3">cv. Victoria</strain>
        <tissue evidence="2">Leaf</tissue>
    </source>
</reference>
<organism evidence="2 3">
    <name type="scientific">Eragrostis curvula</name>
    <name type="common">weeping love grass</name>
    <dbReference type="NCBI Taxonomy" id="38414"/>
    <lineage>
        <taxon>Eukaryota</taxon>
        <taxon>Viridiplantae</taxon>
        <taxon>Streptophyta</taxon>
        <taxon>Embryophyta</taxon>
        <taxon>Tracheophyta</taxon>
        <taxon>Spermatophyta</taxon>
        <taxon>Magnoliopsida</taxon>
        <taxon>Liliopsida</taxon>
        <taxon>Poales</taxon>
        <taxon>Poaceae</taxon>
        <taxon>PACMAD clade</taxon>
        <taxon>Chloridoideae</taxon>
        <taxon>Eragrostideae</taxon>
        <taxon>Eragrostidinae</taxon>
        <taxon>Eragrostis</taxon>
    </lineage>
</organism>
<evidence type="ECO:0008006" key="4">
    <source>
        <dbReference type="Google" id="ProtNLM"/>
    </source>
</evidence>
<proteinExistence type="predicted"/>
<comment type="caution">
    <text evidence="2">The sequence shown here is derived from an EMBL/GenBank/DDBJ whole genome shotgun (WGS) entry which is preliminary data.</text>
</comment>
<keyword evidence="3" id="KW-1185">Reference proteome</keyword>
<dbReference type="OrthoDB" id="665214at2759"/>
<gene>
    <name evidence="2" type="ORF">EJB05_41853</name>
</gene>
<feature type="signal peptide" evidence="1">
    <location>
        <begin position="1"/>
        <end position="29"/>
    </location>
</feature>
<accession>A0A5J9TBS6</accession>
<dbReference type="AlphaFoldDB" id="A0A5J9TBS6"/>
<dbReference type="Gramene" id="TVU08448">
    <property type="protein sequence ID" value="TVU08448"/>
    <property type="gene ID" value="EJB05_41853"/>
</dbReference>
<evidence type="ECO:0000313" key="3">
    <source>
        <dbReference type="Proteomes" id="UP000324897"/>
    </source>
</evidence>
<evidence type="ECO:0000313" key="2">
    <source>
        <dbReference type="EMBL" id="TVU08448.1"/>
    </source>
</evidence>
<dbReference type="Proteomes" id="UP000324897">
    <property type="component" value="Chromosome 3"/>
</dbReference>
<sequence>MAAFFSSCACRVLFIAVIIVAVLSSSAAGRYVCEGKCSDIPDCNNWCRAVGYPKGGQCVPPLYQYCCCIA</sequence>
<protein>
    <recommendedName>
        <fullName evidence="4">Knottin scorpion toxin-like domain-containing protein</fullName>
    </recommendedName>
</protein>
<evidence type="ECO:0000256" key="1">
    <source>
        <dbReference type="SAM" id="SignalP"/>
    </source>
</evidence>